<dbReference type="Proteomes" id="UP001359559">
    <property type="component" value="Unassembled WGS sequence"/>
</dbReference>
<dbReference type="EMBL" id="JAYKXN010000005">
    <property type="protein sequence ID" value="KAK7285471.1"/>
    <property type="molecule type" value="Genomic_DNA"/>
</dbReference>
<dbReference type="AlphaFoldDB" id="A0AAN9P5K8"/>
<comment type="caution">
    <text evidence="1">The sequence shown here is derived from an EMBL/GenBank/DDBJ whole genome shotgun (WGS) entry which is preliminary data.</text>
</comment>
<reference evidence="1 2" key="1">
    <citation type="submission" date="2024-01" db="EMBL/GenBank/DDBJ databases">
        <title>The genomes of 5 underutilized Papilionoideae crops provide insights into root nodulation and disease resistance.</title>
        <authorList>
            <person name="Yuan L."/>
        </authorList>
    </citation>
    <scope>NUCLEOTIDE SEQUENCE [LARGE SCALE GENOMIC DNA]</scope>
    <source>
        <strain evidence="1">LY-2023</strain>
        <tissue evidence="1">Leaf</tissue>
    </source>
</reference>
<sequence>MSPTSPLYLRTTPLSSNHLIDPMQALNDPLLLCQSLLQCPSISIKNHTWCFLIPSSSLHIFLKLLFHLNPSLSFFPFHTRSKRTASQWSNPNQVFVKPFNSS</sequence>
<evidence type="ECO:0000313" key="2">
    <source>
        <dbReference type="Proteomes" id="UP001359559"/>
    </source>
</evidence>
<accession>A0AAN9P5K8</accession>
<name>A0AAN9P5K8_CLITE</name>
<evidence type="ECO:0000313" key="1">
    <source>
        <dbReference type="EMBL" id="KAK7285471.1"/>
    </source>
</evidence>
<protein>
    <submittedName>
        <fullName evidence="1">Uncharacterized protein</fullName>
    </submittedName>
</protein>
<gene>
    <name evidence="1" type="ORF">RJT34_20244</name>
</gene>
<proteinExistence type="predicted"/>
<organism evidence="1 2">
    <name type="scientific">Clitoria ternatea</name>
    <name type="common">Butterfly pea</name>
    <dbReference type="NCBI Taxonomy" id="43366"/>
    <lineage>
        <taxon>Eukaryota</taxon>
        <taxon>Viridiplantae</taxon>
        <taxon>Streptophyta</taxon>
        <taxon>Embryophyta</taxon>
        <taxon>Tracheophyta</taxon>
        <taxon>Spermatophyta</taxon>
        <taxon>Magnoliopsida</taxon>
        <taxon>eudicotyledons</taxon>
        <taxon>Gunneridae</taxon>
        <taxon>Pentapetalae</taxon>
        <taxon>rosids</taxon>
        <taxon>fabids</taxon>
        <taxon>Fabales</taxon>
        <taxon>Fabaceae</taxon>
        <taxon>Papilionoideae</taxon>
        <taxon>50 kb inversion clade</taxon>
        <taxon>NPAAA clade</taxon>
        <taxon>indigoferoid/millettioid clade</taxon>
        <taxon>Phaseoleae</taxon>
        <taxon>Clitoria</taxon>
    </lineage>
</organism>
<keyword evidence="2" id="KW-1185">Reference proteome</keyword>